<keyword evidence="1" id="KW-0677">Repeat</keyword>
<feature type="repeat" description="TPR" evidence="3">
    <location>
        <begin position="59"/>
        <end position="92"/>
    </location>
</feature>
<proteinExistence type="predicted"/>
<dbReference type="InterPro" id="IPR051012">
    <property type="entry name" value="CellSynth/LPSAsmb/PSIAsmb"/>
</dbReference>
<dbReference type="PANTHER" id="PTHR45586">
    <property type="entry name" value="TPR REPEAT-CONTAINING PROTEIN PA4667"/>
    <property type="match status" value="1"/>
</dbReference>
<dbReference type="Gene3D" id="1.25.40.10">
    <property type="entry name" value="Tetratricopeptide repeat domain"/>
    <property type="match status" value="2"/>
</dbReference>
<reference evidence="4" key="1">
    <citation type="submission" date="2020-11" db="EMBL/GenBank/DDBJ databases">
        <title>Halonatronomonas betainensis gen. nov., sp. nov. a novel haloalkaliphilic representative of the family Halanaerobiacae capable of betaine degradation.</title>
        <authorList>
            <person name="Boltyanskaya Y."/>
            <person name="Kevbrin V."/>
            <person name="Detkova E."/>
            <person name="Grouzdev D.S."/>
            <person name="Koziaeva V."/>
            <person name="Zhilina T."/>
        </authorList>
    </citation>
    <scope>NUCLEOTIDE SEQUENCE</scope>
    <source>
        <strain evidence="4">Z-7014</strain>
    </source>
</reference>
<dbReference type="Proteomes" id="UP000621436">
    <property type="component" value="Unassembled WGS sequence"/>
</dbReference>
<dbReference type="PROSITE" id="PS50293">
    <property type="entry name" value="TPR_REGION"/>
    <property type="match status" value="2"/>
</dbReference>
<evidence type="ECO:0000313" key="4">
    <source>
        <dbReference type="EMBL" id="MBF8436749.1"/>
    </source>
</evidence>
<dbReference type="SMART" id="SM00028">
    <property type="entry name" value="TPR"/>
    <property type="match status" value="4"/>
</dbReference>
<evidence type="ECO:0000256" key="2">
    <source>
        <dbReference type="ARBA" id="ARBA00022803"/>
    </source>
</evidence>
<dbReference type="InterPro" id="IPR019734">
    <property type="entry name" value="TPR_rpt"/>
</dbReference>
<keyword evidence="2 3" id="KW-0802">TPR repeat</keyword>
<evidence type="ECO:0000313" key="5">
    <source>
        <dbReference type="Proteomes" id="UP000621436"/>
    </source>
</evidence>
<protein>
    <submittedName>
        <fullName evidence="4">Tetratricopeptide repeat protein</fullName>
    </submittedName>
</protein>
<dbReference type="SUPFAM" id="SSF48452">
    <property type="entry name" value="TPR-like"/>
    <property type="match status" value="1"/>
</dbReference>
<gene>
    <name evidence="4" type="ORF">I0Q91_06660</name>
</gene>
<accession>A0A931AU79</accession>
<evidence type="ECO:0000256" key="1">
    <source>
        <dbReference type="ARBA" id="ARBA00022737"/>
    </source>
</evidence>
<dbReference type="PANTHER" id="PTHR45586:SF1">
    <property type="entry name" value="LIPOPOLYSACCHARIDE ASSEMBLY PROTEIN B"/>
    <property type="match status" value="1"/>
</dbReference>
<name>A0A931AU79_9FIRM</name>
<evidence type="ECO:0000256" key="3">
    <source>
        <dbReference type="PROSITE-ProRule" id="PRU00339"/>
    </source>
</evidence>
<keyword evidence="5" id="KW-1185">Reference proteome</keyword>
<dbReference type="InterPro" id="IPR011990">
    <property type="entry name" value="TPR-like_helical_dom_sf"/>
</dbReference>
<dbReference type="Pfam" id="PF13181">
    <property type="entry name" value="TPR_8"/>
    <property type="match status" value="1"/>
</dbReference>
<feature type="repeat" description="TPR" evidence="3">
    <location>
        <begin position="193"/>
        <end position="226"/>
    </location>
</feature>
<feature type="repeat" description="TPR" evidence="3">
    <location>
        <begin position="159"/>
        <end position="192"/>
    </location>
</feature>
<organism evidence="4 5">
    <name type="scientific">Halonatronomonas betaini</name>
    <dbReference type="NCBI Taxonomy" id="2778430"/>
    <lineage>
        <taxon>Bacteria</taxon>
        <taxon>Bacillati</taxon>
        <taxon>Bacillota</taxon>
        <taxon>Clostridia</taxon>
        <taxon>Halanaerobiales</taxon>
        <taxon>Halarsenatibacteraceae</taxon>
        <taxon>Halonatronomonas</taxon>
    </lineage>
</organism>
<dbReference type="Pfam" id="PF13432">
    <property type="entry name" value="TPR_16"/>
    <property type="match status" value="2"/>
</dbReference>
<dbReference type="RefSeq" id="WP_270453660.1">
    <property type="nucleotide sequence ID" value="NZ_JADPIE010000003.1"/>
</dbReference>
<sequence>MKKRNLIIVFALAVVLMVGMSSQIEGASLNQAMEYFNNAEYENAASVFSDLIDEGEESWQAYYFAGLSYNNIGQPETAIPYFENAYELRPDDYRTVVNYTRALYRSEAYETAYEILTDFDGDILDTQYHNLLGLIYSSKGELESSEAAYLEGIEYGDNPYLYNNLGLLLLEDGRYEEAVEYLGEAVALEPGEAYIYNNYGLALLNTGAEAEAVEAFEAALEIDPDFTRAENNLNRIQGE</sequence>
<dbReference type="PROSITE" id="PS50005">
    <property type="entry name" value="TPR"/>
    <property type="match status" value="3"/>
</dbReference>
<dbReference type="AlphaFoldDB" id="A0A931AU79"/>
<dbReference type="EMBL" id="JADPIE010000003">
    <property type="protein sequence ID" value="MBF8436749.1"/>
    <property type="molecule type" value="Genomic_DNA"/>
</dbReference>
<comment type="caution">
    <text evidence="4">The sequence shown here is derived from an EMBL/GenBank/DDBJ whole genome shotgun (WGS) entry which is preliminary data.</text>
</comment>